<proteinExistence type="predicted"/>
<gene>
    <name evidence="2" type="ORF">ACFQ08_27075</name>
</gene>
<feature type="domain" description="Berberine/berberine-like" evidence="1">
    <location>
        <begin position="3"/>
        <end position="34"/>
    </location>
</feature>
<comment type="caution">
    <text evidence="2">The sequence shown here is derived from an EMBL/GenBank/DDBJ whole genome shotgun (WGS) entry which is preliminary data.</text>
</comment>
<evidence type="ECO:0000259" key="1">
    <source>
        <dbReference type="Pfam" id="PF08031"/>
    </source>
</evidence>
<dbReference type="Gene3D" id="3.30.465.10">
    <property type="match status" value="1"/>
</dbReference>
<dbReference type="Proteomes" id="UP001597024">
    <property type="component" value="Unassembled WGS sequence"/>
</dbReference>
<keyword evidence="3" id="KW-1185">Reference proteome</keyword>
<dbReference type="Pfam" id="PF08031">
    <property type="entry name" value="BBE"/>
    <property type="match status" value="1"/>
</dbReference>
<sequence>MTGWRSAYYGANATRLARVKAAYDPGRLFRIPQGF</sequence>
<reference evidence="3" key="1">
    <citation type="journal article" date="2019" name="Int. J. Syst. Evol. Microbiol.">
        <title>The Global Catalogue of Microorganisms (GCM) 10K type strain sequencing project: providing services to taxonomists for standard genome sequencing and annotation.</title>
        <authorList>
            <consortium name="The Broad Institute Genomics Platform"/>
            <consortium name="The Broad Institute Genome Sequencing Center for Infectious Disease"/>
            <person name="Wu L."/>
            <person name="Ma J."/>
        </authorList>
    </citation>
    <scope>NUCLEOTIDE SEQUENCE [LARGE SCALE GENOMIC DNA]</scope>
    <source>
        <strain evidence="3">CCUG 62974</strain>
    </source>
</reference>
<dbReference type="EMBL" id="JBHTHX010001234">
    <property type="protein sequence ID" value="MFD0888218.1"/>
    <property type="molecule type" value="Genomic_DNA"/>
</dbReference>
<evidence type="ECO:0000313" key="2">
    <source>
        <dbReference type="EMBL" id="MFD0888218.1"/>
    </source>
</evidence>
<name>A0ABW3DZT0_9ACTN</name>
<accession>A0ABW3DZT0</accession>
<dbReference type="InterPro" id="IPR016169">
    <property type="entry name" value="FAD-bd_PCMH_sub2"/>
</dbReference>
<dbReference type="InterPro" id="IPR012951">
    <property type="entry name" value="BBE"/>
</dbReference>
<organism evidence="2 3">
    <name type="scientific">Streptosporangium algeriense</name>
    <dbReference type="NCBI Taxonomy" id="1682748"/>
    <lineage>
        <taxon>Bacteria</taxon>
        <taxon>Bacillati</taxon>
        <taxon>Actinomycetota</taxon>
        <taxon>Actinomycetes</taxon>
        <taxon>Streptosporangiales</taxon>
        <taxon>Streptosporangiaceae</taxon>
        <taxon>Streptosporangium</taxon>
    </lineage>
</organism>
<evidence type="ECO:0000313" key="3">
    <source>
        <dbReference type="Proteomes" id="UP001597024"/>
    </source>
</evidence>
<protein>
    <submittedName>
        <fullName evidence="2">BBE domain-containing protein</fullName>
    </submittedName>
</protein>